<dbReference type="STRING" id="758820.SAMN00777080_0810"/>
<protein>
    <recommendedName>
        <fullName evidence="3">ABC-type amino acid transport substrate-binding protein</fullName>
    </recommendedName>
</protein>
<gene>
    <name evidence="1" type="ORF">SAMN00777080_0810</name>
</gene>
<name>A0A1W2H043_9BACT</name>
<sequence>MDQDLQKTTTVRFWNGNRSEARQVYERQVLQAVLEATEAACGECEIEETLEDYPGNQESLVFAEKGHDLFVTVAGNQKFKEGQMIVIPQPLTKNLLGYRLLIIRAEDAGLFAGISRSEELQKLAHGIPETWSDATVFRHNVFNVVEKGNFDDIFDRLQNKHFDYSTFGANEVLGVYENRASKRNGLIMDQNILLFYPFPLVFYINPDLPKLAERIEEGLQSIISTGKLDAIFNAHYGKITQQLNLKSRRIFVLDNPLVPDEFRHLAPDIENL</sequence>
<proteinExistence type="predicted"/>
<keyword evidence="2" id="KW-1185">Reference proteome</keyword>
<dbReference type="SUPFAM" id="SSF53850">
    <property type="entry name" value="Periplasmic binding protein-like II"/>
    <property type="match status" value="1"/>
</dbReference>
<accession>A0A1W2H043</accession>
<dbReference type="RefSeq" id="WP_197687268.1">
    <property type="nucleotide sequence ID" value="NZ_LT838813.1"/>
</dbReference>
<evidence type="ECO:0000313" key="2">
    <source>
        <dbReference type="Proteomes" id="UP000192333"/>
    </source>
</evidence>
<dbReference type="Proteomes" id="UP000192333">
    <property type="component" value="Chromosome I"/>
</dbReference>
<dbReference type="EMBL" id="LT838813">
    <property type="protein sequence ID" value="SMD42269.1"/>
    <property type="molecule type" value="Genomic_DNA"/>
</dbReference>
<evidence type="ECO:0000313" key="1">
    <source>
        <dbReference type="EMBL" id="SMD42269.1"/>
    </source>
</evidence>
<reference evidence="2" key="1">
    <citation type="submission" date="2017-04" db="EMBL/GenBank/DDBJ databases">
        <authorList>
            <person name="Varghese N."/>
            <person name="Submissions S."/>
        </authorList>
    </citation>
    <scope>NUCLEOTIDE SEQUENCE [LARGE SCALE GENOMIC DNA]</scope>
    <source>
        <strain evidence="2">DSM 16537</strain>
    </source>
</reference>
<dbReference type="AlphaFoldDB" id="A0A1W2H043"/>
<evidence type="ECO:0008006" key="3">
    <source>
        <dbReference type="Google" id="ProtNLM"/>
    </source>
</evidence>
<organism evidence="1 2">
    <name type="scientific">Aquiflexum balticum DSM 16537</name>
    <dbReference type="NCBI Taxonomy" id="758820"/>
    <lineage>
        <taxon>Bacteria</taxon>
        <taxon>Pseudomonadati</taxon>
        <taxon>Bacteroidota</taxon>
        <taxon>Cytophagia</taxon>
        <taxon>Cytophagales</taxon>
        <taxon>Cyclobacteriaceae</taxon>
        <taxon>Aquiflexum</taxon>
    </lineage>
</organism>